<proteinExistence type="predicted"/>
<gene>
    <name evidence="1" type="ORF">METZ01_LOCUS361696</name>
</gene>
<protein>
    <submittedName>
        <fullName evidence="1">Uncharacterized protein</fullName>
    </submittedName>
</protein>
<accession>A0A382SGY3</accession>
<dbReference type="EMBL" id="UINC01128840">
    <property type="protein sequence ID" value="SVD08842.1"/>
    <property type="molecule type" value="Genomic_DNA"/>
</dbReference>
<dbReference type="AlphaFoldDB" id="A0A382SGY3"/>
<sequence>MAYENRMSIVDNESEVSTRTALHDL</sequence>
<organism evidence="1">
    <name type="scientific">marine metagenome</name>
    <dbReference type="NCBI Taxonomy" id="408172"/>
    <lineage>
        <taxon>unclassified sequences</taxon>
        <taxon>metagenomes</taxon>
        <taxon>ecological metagenomes</taxon>
    </lineage>
</organism>
<evidence type="ECO:0000313" key="1">
    <source>
        <dbReference type="EMBL" id="SVD08842.1"/>
    </source>
</evidence>
<reference evidence="1" key="1">
    <citation type="submission" date="2018-05" db="EMBL/GenBank/DDBJ databases">
        <authorList>
            <person name="Lanie J.A."/>
            <person name="Ng W.-L."/>
            <person name="Kazmierczak K.M."/>
            <person name="Andrzejewski T.M."/>
            <person name="Davidsen T.M."/>
            <person name="Wayne K.J."/>
            <person name="Tettelin H."/>
            <person name="Glass J.I."/>
            <person name="Rusch D."/>
            <person name="Podicherti R."/>
            <person name="Tsui H.-C.T."/>
            <person name="Winkler M.E."/>
        </authorList>
    </citation>
    <scope>NUCLEOTIDE SEQUENCE</scope>
</reference>
<name>A0A382SGY3_9ZZZZ</name>